<sequence length="142" mass="15174">MPPPLALPAPPKLSRLGRALATAQAAKETLSFLLLVLPLALEAPLVLVSALPGLGLYLLHLYLAGGRASRGLALATWVLTLADELWTVLLYHDLGAPLPARRLHLSHCLGIALSLLALAELAWRWSRRRRPAAPAGPAQRLA</sequence>
<dbReference type="Proteomes" id="UP000177506">
    <property type="component" value="Unassembled WGS sequence"/>
</dbReference>
<protein>
    <submittedName>
        <fullName evidence="2">Uncharacterized protein</fullName>
    </submittedName>
</protein>
<accession>A0A1G1TJX4</accession>
<name>A0A1G1TJX4_9BACT</name>
<evidence type="ECO:0000313" key="2">
    <source>
        <dbReference type="EMBL" id="OGX91167.1"/>
    </source>
</evidence>
<reference evidence="2 3" key="1">
    <citation type="submission" date="2016-08" db="EMBL/GenBank/DDBJ databases">
        <title>Hymenobacter coccineus sp. nov., Hymenobacter lapidarius sp. nov. and Hymenobacter glacialis sp. nov., isolated from Antarctic soil.</title>
        <authorList>
            <person name="Sedlacek I."/>
            <person name="Kralova S."/>
            <person name="Kyrova K."/>
            <person name="Maslanova I."/>
            <person name="Stankova E."/>
            <person name="Vrbovska V."/>
            <person name="Nemec M."/>
            <person name="Bartak M."/>
            <person name="Svec P."/>
            <person name="Busse H.-J."/>
            <person name="Pantucek R."/>
        </authorList>
    </citation>
    <scope>NUCLEOTIDE SEQUENCE [LARGE SCALE GENOMIC DNA]</scope>
    <source>
        <strain evidence="2 3">CCM 8649</strain>
    </source>
</reference>
<dbReference type="RefSeq" id="WP_070742216.1">
    <property type="nucleotide sequence ID" value="NZ_MDZA01000082.1"/>
</dbReference>
<organism evidence="2 3">
    <name type="scientific">Hymenobacter coccineus</name>
    <dbReference type="NCBI Taxonomy" id="1908235"/>
    <lineage>
        <taxon>Bacteria</taxon>
        <taxon>Pseudomonadati</taxon>
        <taxon>Bacteroidota</taxon>
        <taxon>Cytophagia</taxon>
        <taxon>Cytophagales</taxon>
        <taxon>Hymenobacteraceae</taxon>
        <taxon>Hymenobacter</taxon>
    </lineage>
</organism>
<dbReference type="AlphaFoldDB" id="A0A1G1TJX4"/>
<evidence type="ECO:0000313" key="3">
    <source>
        <dbReference type="Proteomes" id="UP000177506"/>
    </source>
</evidence>
<comment type="caution">
    <text evidence="2">The sequence shown here is derived from an EMBL/GenBank/DDBJ whole genome shotgun (WGS) entry which is preliminary data.</text>
</comment>
<dbReference type="EMBL" id="MDZA01000082">
    <property type="protein sequence ID" value="OGX91167.1"/>
    <property type="molecule type" value="Genomic_DNA"/>
</dbReference>
<feature type="transmembrane region" description="Helical" evidence="1">
    <location>
        <begin position="32"/>
        <end position="59"/>
    </location>
</feature>
<gene>
    <name evidence="2" type="ORF">BEN49_20800</name>
</gene>
<evidence type="ECO:0000256" key="1">
    <source>
        <dbReference type="SAM" id="Phobius"/>
    </source>
</evidence>
<feature type="transmembrane region" description="Helical" evidence="1">
    <location>
        <begin position="103"/>
        <end position="123"/>
    </location>
</feature>
<keyword evidence="1" id="KW-1133">Transmembrane helix</keyword>
<proteinExistence type="predicted"/>
<keyword evidence="1" id="KW-0812">Transmembrane</keyword>
<keyword evidence="3" id="KW-1185">Reference proteome</keyword>
<feature type="transmembrane region" description="Helical" evidence="1">
    <location>
        <begin position="71"/>
        <end position="91"/>
    </location>
</feature>
<keyword evidence="1" id="KW-0472">Membrane</keyword>